<dbReference type="EMBL" id="FWEW01000830">
    <property type="protein sequence ID" value="SLM35851.1"/>
    <property type="molecule type" value="Genomic_DNA"/>
</dbReference>
<dbReference type="GO" id="GO:0016567">
    <property type="term" value="P:protein ubiquitination"/>
    <property type="evidence" value="ECO:0007669"/>
    <property type="project" value="TreeGrafter"/>
</dbReference>
<evidence type="ECO:0000313" key="6">
    <source>
        <dbReference type="Proteomes" id="UP000192927"/>
    </source>
</evidence>
<dbReference type="GO" id="GO:0044027">
    <property type="term" value="P:negative regulation of gene expression via chromosomal CpG island methylation"/>
    <property type="evidence" value="ECO:0007669"/>
    <property type="project" value="TreeGrafter"/>
</dbReference>
<dbReference type="InterPro" id="IPR045134">
    <property type="entry name" value="UHRF1/2-like"/>
</dbReference>
<reference evidence="6" key="1">
    <citation type="submission" date="2017-03" db="EMBL/GenBank/DDBJ databases">
        <authorList>
            <person name="Sharma R."/>
            <person name="Thines M."/>
        </authorList>
    </citation>
    <scope>NUCLEOTIDE SEQUENCE [LARGE SCALE GENOMIC DNA]</scope>
</reference>
<sequence length="453" mass="48922">MEASSSSNAINTDENVNDNDVALSVPTNPKDFAKIFGEEPYKMIVKFAMQLKLRRNPRTPLTAEQSKHLKWILRALSSIDALTPDLEKELHLRQSLEVVMGDHIQCRQEKSAWQFPDDCIAIALAAHEKYTSESWGKNDDLQDDADATDDATAAPAASITAVATTLTIPTPHPITLTAIRRAPATHPIYGTTGIMRGIIVDNSGKTRSYKIDDQYPSVPYKVFGNNGLVIGQWWPLQICALRDGAHGMRIAGIAGSQSMGVTSIVVSGMTETPLATLPFPLPVFIAAPIHRFLLLQFTAFCCFNPPLPTTSTHPFTLLLFTSTSTNSLPCTGLYTALDTDNGPTLHYSAPQSHLNITPTPIRSAGAKALQTSLGTRRPVRVLRAAGGDSHLCPAVGIRYDGLYTVVGQATGTNAKGGAYLRFRLDRVAGQAPVDLSRPTAGEKGEFARVKAGY</sequence>
<protein>
    <submittedName>
        <fullName evidence="5">SRA-YDG</fullName>
    </submittedName>
</protein>
<dbReference type="PANTHER" id="PTHR14140:SF27">
    <property type="entry name" value="OS04G0289800 PROTEIN"/>
    <property type="match status" value="1"/>
</dbReference>
<organism evidence="5 6">
    <name type="scientific">Lasallia pustulata</name>
    <dbReference type="NCBI Taxonomy" id="136370"/>
    <lineage>
        <taxon>Eukaryota</taxon>
        <taxon>Fungi</taxon>
        <taxon>Dikarya</taxon>
        <taxon>Ascomycota</taxon>
        <taxon>Pezizomycotina</taxon>
        <taxon>Lecanoromycetes</taxon>
        <taxon>OSLEUM clade</taxon>
        <taxon>Umbilicariomycetidae</taxon>
        <taxon>Umbilicariales</taxon>
        <taxon>Umbilicariaceae</taxon>
        <taxon>Lasallia</taxon>
    </lineage>
</organism>
<dbReference type="Pfam" id="PF02182">
    <property type="entry name" value="SAD_SRA"/>
    <property type="match status" value="1"/>
</dbReference>
<dbReference type="AlphaFoldDB" id="A0A1W5CYE5"/>
<keyword evidence="1 2" id="KW-0539">Nucleus</keyword>
<dbReference type="Proteomes" id="UP000192927">
    <property type="component" value="Unassembled WGS sequence"/>
</dbReference>
<evidence type="ECO:0000256" key="3">
    <source>
        <dbReference type="SAM" id="MobiDB-lite"/>
    </source>
</evidence>
<accession>A0A1W5CYE5</accession>
<dbReference type="InterPro" id="IPR015947">
    <property type="entry name" value="PUA-like_sf"/>
</dbReference>
<dbReference type="GO" id="GO:0061630">
    <property type="term" value="F:ubiquitin protein ligase activity"/>
    <property type="evidence" value="ECO:0007669"/>
    <property type="project" value="TreeGrafter"/>
</dbReference>
<evidence type="ECO:0000256" key="2">
    <source>
        <dbReference type="PROSITE-ProRule" id="PRU00358"/>
    </source>
</evidence>
<name>A0A1W5CYE5_9LECA</name>
<dbReference type="PANTHER" id="PTHR14140">
    <property type="entry name" value="E3 UBIQUITIN-PROTEIN LIGASE UHRF-RELATED"/>
    <property type="match status" value="1"/>
</dbReference>
<dbReference type="Gene3D" id="2.30.280.10">
    <property type="entry name" value="SRA-YDG"/>
    <property type="match status" value="2"/>
</dbReference>
<dbReference type="InterPro" id="IPR036987">
    <property type="entry name" value="SRA-YDG_sf"/>
</dbReference>
<evidence type="ECO:0000313" key="5">
    <source>
        <dbReference type="EMBL" id="SLM35851.1"/>
    </source>
</evidence>
<feature type="region of interest" description="Disordered" evidence="3">
    <location>
        <begin position="1"/>
        <end position="23"/>
    </location>
</feature>
<feature type="compositionally biased region" description="Polar residues" evidence="3">
    <location>
        <begin position="1"/>
        <end position="14"/>
    </location>
</feature>
<proteinExistence type="predicted"/>
<dbReference type="InterPro" id="IPR003105">
    <property type="entry name" value="SRA_YDG"/>
</dbReference>
<comment type="subcellular location">
    <subcellularLocation>
        <location evidence="2">Nucleus</location>
    </subcellularLocation>
</comment>
<evidence type="ECO:0000259" key="4">
    <source>
        <dbReference type="PROSITE" id="PS51015"/>
    </source>
</evidence>
<evidence type="ECO:0000256" key="1">
    <source>
        <dbReference type="ARBA" id="ARBA00023242"/>
    </source>
</evidence>
<feature type="domain" description="YDG" evidence="4">
    <location>
        <begin position="223"/>
        <end position="426"/>
    </location>
</feature>
<dbReference type="SUPFAM" id="SSF88697">
    <property type="entry name" value="PUA domain-like"/>
    <property type="match status" value="2"/>
</dbReference>
<dbReference type="GO" id="GO:0005634">
    <property type="term" value="C:nucleus"/>
    <property type="evidence" value="ECO:0007669"/>
    <property type="project" value="UniProtKB-SubCell"/>
</dbReference>
<keyword evidence="6" id="KW-1185">Reference proteome</keyword>
<dbReference type="PROSITE" id="PS51015">
    <property type="entry name" value="YDG"/>
    <property type="match status" value="1"/>
</dbReference>